<evidence type="ECO:0000256" key="2">
    <source>
        <dbReference type="ARBA" id="ARBA00023125"/>
    </source>
</evidence>
<evidence type="ECO:0000313" key="4">
    <source>
        <dbReference type="EMBL" id="GAG05881.1"/>
    </source>
</evidence>
<reference evidence="4" key="1">
    <citation type="journal article" date="2014" name="Front. Microbiol.">
        <title>High frequency of phylogenetically diverse reductive dehalogenase-homologous genes in deep subseafloor sedimentary metagenomes.</title>
        <authorList>
            <person name="Kawai M."/>
            <person name="Futagami T."/>
            <person name="Toyoda A."/>
            <person name="Takaki Y."/>
            <person name="Nishi S."/>
            <person name="Hori S."/>
            <person name="Arai W."/>
            <person name="Tsubouchi T."/>
            <person name="Morono Y."/>
            <person name="Uchiyama I."/>
            <person name="Ito T."/>
            <person name="Fujiyama A."/>
            <person name="Inagaki F."/>
            <person name="Takami H."/>
        </authorList>
    </citation>
    <scope>NUCLEOTIDE SEQUENCE</scope>
    <source>
        <strain evidence="4">Expedition CK06-06</strain>
    </source>
</reference>
<dbReference type="InterPro" id="IPR012295">
    <property type="entry name" value="TBP_dom_sf"/>
</dbReference>
<dbReference type="AlphaFoldDB" id="X0VZG7"/>
<dbReference type="SUPFAM" id="SSF55945">
    <property type="entry name" value="TATA-box binding protein-like"/>
    <property type="match status" value="1"/>
</dbReference>
<dbReference type="EMBL" id="BARS01024269">
    <property type="protein sequence ID" value="GAG05881.1"/>
    <property type="molecule type" value="Genomic_DNA"/>
</dbReference>
<accession>X0VZG7</accession>
<organism evidence="4">
    <name type="scientific">marine sediment metagenome</name>
    <dbReference type="NCBI Taxonomy" id="412755"/>
    <lineage>
        <taxon>unclassified sequences</taxon>
        <taxon>metagenomes</taxon>
        <taxon>ecological metagenomes</taxon>
    </lineage>
</organism>
<sequence>KSFGDIDLVIDKVILEVTNTLQIHIEKELINSTVVNIVITADFFKKINLDLAAIKLENSIYEPEVFPGLVYNCTNPVKSVFLIFSTGKIVFTGIRDKNLIEPALISLGKLIKRKDLFL</sequence>
<protein>
    <recommendedName>
        <fullName evidence="5">TATA-box-binding protein</fullName>
    </recommendedName>
</protein>
<evidence type="ECO:0000256" key="1">
    <source>
        <dbReference type="ARBA" id="ARBA00005560"/>
    </source>
</evidence>
<dbReference type="Gene3D" id="3.30.310.10">
    <property type="entry name" value="TATA-Binding Protein"/>
    <property type="match status" value="2"/>
</dbReference>
<feature type="non-terminal residue" evidence="4">
    <location>
        <position position="1"/>
    </location>
</feature>
<dbReference type="Pfam" id="PF00352">
    <property type="entry name" value="TBP"/>
    <property type="match status" value="1"/>
</dbReference>
<name>X0VZG7_9ZZZZ</name>
<dbReference type="PANTHER" id="PTHR10126">
    <property type="entry name" value="TATA-BOX BINDING PROTEIN"/>
    <property type="match status" value="1"/>
</dbReference>
<gene>
    <name evidence="4" type="ORF">S01H1_38538</name>
</gene>
<dbReference type="GO" id="GO:0006352">
    <property type="term" value="P:DNA-templated transcription initiation"/>
    <property type="evidence" value="ECO:0007669"/>
    <property type="project" value="InterPro"/>
</dbReference>
<dbReference type="PRINTS" id="PR00686">
    <property type="entry name" value="TIFACTORIID"/>
</dbReference>
<keyword evidence="3" id="KW-0804">Transcription</keyword>
<comment type="caution">
    <text evidence="4">The sequence shown here is derived from an EMBL/GenBank/DDBJ whole genome shotgun (WGS) entry which is preliminary data.</text>
</comment>
<comment type="similarity">
    <text evidence="1">Belongs to the TBP family.</text>
</comment>
<keyword evidence="2" id="KW-0238">DNA-binding</keyword>
<dbReference type="InterPro" id="IPR000814">
    <property type="entry name" value="TBP"/>
</dbReference>
<dbReference type="GO" id="GO:0003677">
    <property type="term" value="F:DNA binding"/>
    <property type="evidence" value="ECO:0007669"/>
    <property type="project" value="UniProtKB-KW"/>
</dbReference>
<evidence type="ECO:0000256" key="3">
    <source>
        <dbReference type="ARBA" id="ARBA00023163"/>
    </source>
</evidence>
<evidence type="ECO:0008006" key="5">
    <source>
        <dbReference type="Google" id="ProtNLM"/>
    </source>
</evidence>
<proteinExistence type="inferred from homology"/>